<dbReference type="EMBL" id="CAADEY010000122">
    <property type="protein sequence ID" value="VFJ64826.1"/>
    <property type="molecule type" value="Genomic_DNA"/>
</dbReference>
<gene>
    <name evidence="1" type="ORF">BECKDK2373C_GA0170839_112210</name>
</gene>
<accession>A0A450TD32</accession>
<name>A0A450TD32_9GAMM</name>
<organism evidence="1">
    <name type="scientific">Candidatus Kentrum sp. DK</name>
    <dbReference type="NCBI Taxonomy" id="2126562"/>
    <lineage>
        <taxon>Bacteria</taxon>
        <taxon>Pseudomonadati</taxon>
        <taxon>Pseudomonadota</taxon>
        <taxon>Gammaproteobacteria</taxon>
        <taxon>Candidatus Kentrum</taxon>
    </lineage>
</organism>
<dbReference type="AlphaFoldDB" id="A0A450TD32"/>
<protein>
    <submittedName>
        <fullName evidence="1">Uncharacterized protein</fullName>
    </submittedName>
</protein>
<sequence>MEHDPCFCMRLPLFERLCNWLGFHDSTHALGYRSRANQINTSTGIPMAAVITKNAL</sequence>
<proteinExistence type="predicted"/>
<reference evidence="1" key="1">
    <citation type="submission" date="2019-02" db="EMBL/GenBank/DDBJ databases">
        <authorList>
            <person name="Gruber-Vodicka R. H."/>
            <person name="Seah K. B. B."/>
        </authorList>
    </citation>
    <scope>NUCLEOTIDE SEQUENCE</scope>
    <source>
        <strain evidence="1">BECK_DK161</strain>
    </source>
</reference>
<evidence type="ECO:0000313" key="1">
    <source>
        <dbReference type="EMBL" id="VFJ64826.1"/>
    </source>
</evidence>